<keyword evidence="3" id="KW-1185">Reference proteome</keyword>
<dbReference type="PANTHER" id="PTHR45947:SF3">
    <property type="entry name" value="SULFOQUINOVOSYL TRANSFERASE SQD2"/>
    <property type="match status" value="1"/>
</dbReference>
<dbReference type="GO" id="GO:0016758">
    <property type="term" value="F:hexosyltransferase activity"/>
    <property type="evidence" value="ECO:0007669"/>
    <property type="project" value="TreeGrafter"/>
</dbReference>
<dbReference type="InterPro" id="IPR028098">
    <property type="entry name" value="Glyco_trans_4-like_N"/>
</dbReference>
<keyword evidence="2" id="KW-0808">Transferase</keyword>
<evidence type="ECO:0000313" key="3">
    <source>
        <dbReference type="Proteomes" id="UP000198356"/>
    </source>
</evidence>
<dbReference type="PANTHER" id="PTHR45947">
    <property type="entry name" value="SULFOQUINOVOSYL TRANSFERASE SQD2"/>
    <property type="match status" value="1"/>
</dbReference>
<organism evidence="2 3">
    <name type="scientific">Granulicella rosea</name>
    <dbReference type="NCBI Taxonomy" id="474952"/>
    <lineage>
        <taxon>Bacteria</taxon>
        <taxon>Pseudomonadati</taxon>
        <taxon>Acidobacteriota</taxon>
        <taxon>Terriglobia</taxon>
        <taxon>Terriglobales</taxon>
        <taxon>Acidobacteriaceae</taxon>
        <taxon>Granulicella</taxon>
    </lineage>
</organism>
<evidence type="ECO:0000313" key="2">
    <source>
        <dbReference type="EMBL" id="SNT43360.1"/>
    </source>
</evidence>
<dbReference type="InterPro" id="IPR050194">
    <property type="entry name" value="Glycosyltransferase_grp1"/>
</dbReference>
<dbReference type="EMBL" id="FZOU01000015">
    <property type="protein sequence ID" value="SNT43360.1"/>
    <property type="molecule type" value="Genomic_DNA"/>
</dbReference>
<feature type="domain" description="Glycosyltransferase subfamily 4-like N-terminal" evidence="1">
    <location>
        <begin position="15"/>
        <end position="204"/>
    </location>
</feature>
<dbReference type="Pfam" id="PF13692">
    <property type="entry name" value="Glyco_trans_1_4"/>
    <property type="match status" value="1"/>
</dbReference>
<dbReference type="Pfam" id="PF13579">
    <property type="entry name" value="Glyco_trans_4_4"/>
    <property type="match status" value="1"/>
</dbReference>
<dbReference type="OrthoDB" id="9811902at2"/>
<dbReference type="Gene3D" id="3.40.50.2000">
    <property type="entry name" value="Glycogen Phosphorylase B"/>
    <property type="match status" value="2"/>
</dbReference>
<dbReference type="RefSeq" id="WP_089410457.1">
    <property type="nucleotide sequence ID" value="NZ_FZOU01000015.1"/>
</dbReference>
<evidence type="ECO:0000259" key="1">
    <source>
        <dbReference type="Pfam" id="PF13579"/>
    </source>
</evidence>
<reference evidence="2 3" key="1">
    <citation type="submission" date="2017-06" db="EMBL/GenBank/DDBJ databases">
        <authorList>
            <person name="Kim H.J."/>
            <person name="Triplett B.A."/>
        </authorList>
    </citation>
    <scope>NUCLEOTIDE SEQUENCE [LARGE SCALE GENOMIC DNA]</scope>
    <source>
        <strain evidence="2 3">DSM 18704</strain>
    </source>
</reference>
<name>A0A239MLK9_9BACT</name>
<sequence>MRILIYGLNYSPELTGIGKYSGEMGEWLIERGHEVRVVTAPPYYPAWKVWDDYLPNRYRTEKGANNSVVYRCPIYVPAVPTGMRRMAHLLSFMLSSLPVLGKLATWEPDIVITVEPTFFCAPIALLFAAFGKSASWLHIQDFEVDAAFDLGLLPAEGFLHWLALELEDFFTHTFSRVSSISRKMVERAVIKGVDPANAVLFPNWVDTDFIHPLTGPNSFRRELRLDDKIVLLYSGNLGNKQGLEILDPLCQSFKDNDRVHFLICGDGALRPHLEELAGRQTNITLLPLQPLDRLNELLNAADIHLLPQRAGAADLVMPSKLTGMLSSGRPVVATAVPDTQVAYIIAGDKGHAPAGLIVNPDDAVAFQGAIQKLIDDPELRATLGAAGRAFAVDQLGKTAILLRFEQSLLELRA</sequence>
<protein>
    <submittedName>
        <fullName evidence="2">Colanic acid biosynthesis glycosyl transferase WcaI</fullName>
    </submittedName>
</protein>
<dbReference type="CDD" id="cd03794">
    <property type="entry name" value="GT4_WbuB-like"/>
    <property type="match status" value="1"/>
</dbReference>
<proteinExistence type="predicted"/>
<dbReference type="SUPFAM" id="SSF53756">
    <property type="entry name" value="UDP-Glycosyltransferase/glycogen phosphorylase"/>
    <property type="match status" value="1"/>
</dbReference>
<accession>A0A239MLK9</accession>
<dbReference type="Proteomes" id="UP000198356">
    <property type="component" value="Unassembled WGS sequence"/>
</dbReference>
<dbReference type="AlphaFoldDB" id="A0A239MLK9"/>
<gene>
    <name evidence="2" type="ORF">SAMN05421770_11535</name>
</gene>
<dbReference type="NCBIfam" id="NF007640">
    <property type="entry name" value="PRK10307.1"/>
    <property type="match status" value="1"/>
</dbReference>